<dbReference type="RefSeq" id="WP_045088186.1">
    <property type="nucleotide sequence ID" value="NZ_LN824141.1"/>
</dbReference>
<dbReference type="GO" id="GO:0097173">
    <property type="term" value="P:N-acetylmuramic acid catabolic process"/>
    <property type="evidence" value="ECO:0007669"/>
    <property type="project" value="UniProtKB-UniPathway"/>
</dbReference>
<dbReference type="GO" id="GO:0097367">
    <property type="term" value="F:carbohydrate derivative binding"/>
    <property type="evidence" value="ECO:0007669"/>
    <property type="project" value="InterPro"/>
</dbReference>
<dbReference type="PANTHER" id="PTHR10088">
    <property type="entry name" value="GLUCOKINASE REGULATORY PROTEIN"/>
    <property type="match status" value="1"/>
</dbReference>
<feature type="active site" description="Proton donor" evidence="3">
    <location>
        <position position="82"/>
    </location>
</feature>
<evidence type="ECO:0000256" key="3">
    <source>
        <dbReference type="HAMAP-Rule" id="MF_00068"/>
    </source>
</evidence>
<dbReference type="Pfam" id="PF20741">
    <property type="entry name" value="GKRP-like_C"/>
    <property type="match status" value="1"/>
</dbReference>
<dbReference type="EC" id="4.2.1.126" evidence="3"/>
<sequence>MLDYLETEKSNQKTTNLDELNIYDILRVINQEDATVPLAITENLSKIVSIVDICISTIKKNGRIIYVGAGTSGRVAVIDAVETVPTFDVEPGTFLPIIAGGEKAFFSATENVEDYEEGGMNDLEKNNIKEQDYVIGITASGRTPYVKGALLKAREKGCKTALICNVKDPELQDYCDIVISLRTGPEVITGSTRMKAGSAQKMVLNMISTTTMIKLGKTYKNYMVDVKVMNKKLEERAIRIISEITGLDRNTSRNYLLKANMKPKLAILMILSGKDKTSCENVLKETNILNEALKKLGG</sequence>
<proteinExistence type="inferred from homology"/>
<dbReference type="KEGG" id="dtn:DTL3_1517"/>
<accession>A0A0C7NZU6</accession>
<dbReference type="HAMAP" id="MF_00068">
    <property type="entry name" value="MurQ"/>
    <property type="match status" value="1"/>
</dbReference>
<dbReference type="HOGENOM" id="CLU_049049_1_1_0"/>
<evidence type="ECO:0000256" key="2">
    <source>
        <dbReference type="ARBA" id="ARBA00023277"/>
    </source>
</evidence>
<dbReference type="SUPFAM" id="SSF53697">
    <property type="entry name" value="SIS domain"/>
    <property type="match status" value="1"/>
</dbReference>
<dbReference type="PANTHER" id="PTHR10088:SF4">
    <property type="entry name" value="GLUCOKINASE REGULATORY PROTEIN"/>
    <property type="match status" value="1"/>
</dbReference>
<dbReference type="AlphaFoldDB" id="A0A0C7NZU6"/>
<dbReference type="NCBIfam" id="TIGR00274">
    <property type="entry name" value="N-acetylmuramic acid 6-phosphate etherase"/>
    <property type="match status" value="1"/>
</dbReference>
<comment type="function">
    <text evidence="3">Specifically catalyzes the cleavage of the D-lactyl ether substituent of MurNAc 6-phosphate, producing GlcNAc 6-phosphate and D-lactate.</text>
</comment>
<dbReference type="NCBIfam" id="NF003915">
    <property type="entry name" value="PRK05441.1"/>
    <property type="match status" value="1"/>
</dbReference>
<name>A0A0C7NZU6_DEFTU</name>
<keyword evidence="6" id="KW-1185">Reference proteome</keyword>
<dbReference type="CDD" id="cd05007">
    <property type="entry name" value="SIS_Etherase"/>
    <property type="match status" value="1"/>
</dbReference>
<dbReference type="GO" id="GO:0016803">
    <property type="term" value="F:ether hydrolase activity"/>
    <property type="evidence" value="ECO:0007669"/>
    <property type="project" value="TreeGrafter"/>
</dbReference>
<comment type="similarity">
    <text evidence="3">Belongs to the GCKR-like family. MurNAc-6-P etherase subfamily.</text>
</comment>
<reference evidence="6" key="1">
    <citation type="submission" date="2014-11" db="EMBL/GenBank/DDBJ databases">
        <authorList>
            <person name="Wibberg D."/>
        </authorList>
    </citation>
    <scope>NUCLEOTIDE SEQUENCE [LARGE SCALE GENOMIC DNA]</scope>
    <source>
        <strain evidence="6">L3</strain>
    </source>
</reference>
<dbReference type="FunFam" id="3.40.50.10490:FF:000014">
    <property type="entry name" value="N-acetylmuramic acid 6-phosphate etherase"/>
    <property type="match status" value="1"/>
</dbReference>
<evidence type="ECO:0000313" key="5">
    <source>
        <dbReference type="EMBL" id="CEP78808.1"/>
    </source>
</evidence>
<dbReference type="STRING" id="1006576.DTL3_1517"/>
<dbReference type="PROSITE" id="PS01272">
    <property type="entry name" value="GCKR"/>
    <property type="match status" value="1"/>
</dbReference>
<dbReference type="EMBL" id="LN824141">
    <property type="protein sequence ID" value="CEP78808.1"/>
    <property type="molecule type" value="Genomic_DNA"/>
</dbReference>
<dbReference type="GO" id="GO:0046348">
    <property type="term" value="P:amino sugar catabolic process"/>
    <property type="evidence" value="ECO:0007669"/>
    <property type="project" value="InterPro"/>
</dbReference>
<dbReference type="NCBIfam" id="NF009222">
    <property type="entry name" value="PRK12570.1"/>
    <property type="match status" value="1"/>
</dbReference>
<dbReference type="GO" id="GO:0009254">
    <property type="term" value="P:peptidoglycan turnover"/>
    <property type="evidence" value="ECO:0007669"/>
    <property type="project" value="TreeGrafter"/>
</dbReference>
<organism evidence="5 6">
    <name type="scientific">Defluviitoga tunisiensis</name>
    <dbReference type="NCBI Taxonomy" id="1006576"/>
    <lineage>
        <taxon>Bacteria</taxon>
        <taxon>Thermotogati</taxon>
        <taxon>Thermotogota</taxon>
        <taxon>Thermotogae</taxon>
        <taxon>Petrotogales</taxon>
        <taxon>Petrotogaceae</taxon>
        <taxon>Defluviitoga</taxon>
    </lineage>
</organism>
<dbReference type="PROSITE" id="PS51464">
    <property type="entry name" value="SIS"/>
    <property type="match status" value="1"/>
</dbReference>
<dbReference type="InterPro" id="IPR046348">
    <property type="entry name" value="SIS_dom_sf"/>
</dbReference>
<keyword evidence="2 3" id="KW-0119">Carbohydrate metabolism</keyword>
<dbReference type="InterPro" id="IPR001347">
    <property type="entry name" value="SIS_dom"/>
</dbReference>
<dbReference type="Gene3D" id="3.40.50.10490">
    <property type="entry name" value="Glucose-6-phosphate isomerase like protein, domain 1"/>
    <property type="match status" value="1"/>
</dbReference>
<dbReference type="Pfam" id="PF22645">
    <property type="entry name" value="GKRP_SIS_N"/>
    <property type="match status" value="1"/>
</dbReference>
<feature type="active site" evidence="3">
    <location>
        <position position="113"/>
    </location>
</feature>
<evidence type="ECO:0000256" key="1">
    <source>
        <dbReference type="ARBA" id="ARBA00023239"/>
    </source>
</evidence>
<comment type="pathway">
    <text evidence="3">Amino-sugar metabolism; N-acetylmuramate degradation.</text>
</comment>
<evidence type="ECO:0000313" key="6">
    <source>
        <dbReference type="Proteomes" id="UP000032809"/>
    </source>
</evidence>
<protein>
    <recommendedName>
        <fullName evidence="3">N-acetylmuramic acid 6-phosphate etherase</fullName>
        <shortName evidence="3">MurNAc-6-P etherase</shortName>
        <ecNumber evidence="3">4.2.1.126</ecNumber>
    </recommendedName>
    <alternativeName>
        <fullName evidence="3">N-acetylmuramic acid 6-phosphate hydrolase</fullName>
    </alternativeName>
    <alternativeName>
        <fullName evidence="3">N-acetylmuramic acid 6-phosphate lyase</fullName>
    </alternativeName>
</protein>
<dbReference type="Proteomes" id="UP000032809">
    <property type="component" value="Chromosome I"/>
</dbReference>
<dbReference type="GO" id="GO:0016835">
    <property type="term" value="F:carbon-oxygen lyase activity"/>
    <property type="evidence" value="ECO:0007669"/>
    <property type="project" value="UniProtKB-UniRule"/>
</dbReference>
<comment type="catalytic activity">
    <reaction evidence="3">
        <text>N-acetyl-D-muramate 6-phosphate + H2O = N-acetyl-D-glucosamine 6-phosphate + (R)-lactate</text>
        <dbReference type="Rhea" id="RHEA:26410"/>
        <dbReference type="ChEBI" id="CHEBI:15377"/>
        <dbReference type="ChEBI" id="CHEBI:16004"/>
        <dbReference type="ChEBI" id="CHEBI:57513"/>
        <dbReference type="ChEBI" id="CHEBI:58722"/>
        <dbReference type="EC" id="4.2.1.126"/>
    </reaction>
</comment>
<comment type="miscellaneous">
    <text evidence="3">A lyase-type mechanism (elimination/hydration) is suggested for the cleavage of the lactyl ether bond of MurNAc 6-phosphate, with the formation of an alpha,beta-unsaturated aldehyde intermediate with (E)-stereochemistry, followed by the syn addition of water to give product.</text>
</comment>
<dbReference type="UniPathway" id="UPA00342"/>
<comment type="subunit">
    <text evidence="3">Homodimer.</text>
</comment>
<dbReference type="InterPro" id="IPR005486">
    <property type="entry name" value="Glucokinase_regulatory_CS"/>
</dbReference>
<feature type="domain" description="SIS" evidence="4">
    <location>
        <begin position="54"/>
        <end position="217"/>
    </location>
</feature>
<dbReference type="InterPro" id="IPR040190">
    <property type="entry name" value="MURQ/GCKR"/>
</dbReference>
<evidence type="ECO:0000259" key="4">
    <source>
        <dbReference type="PROSITE" id="PS51464"/>
    </source>
</evidence>
<dbReference type="InterPro" id="IPR005488">
    <property type="entry name" value="Etherase_MurQ"/>
</dbReference>
<keyword evidence="1 3" id="KW-0456">Lyase</keyword>
<dbReference type="PATRIC" id="fig|1006576.9.peg.1514"/>
<dbReference type="OrthoDB" id="9813395at2"/>
<gene>
    <name evidence="3 5" type="primary">murQ</name>
    <name evidence="5" type="ORF">DTL3_1517</name>
</gene>
<dbReference type="Gene3D" id="1.10.8.1080">
    <property type="match status" value="1"/>
</dbReference>